<feature type="transmembrane region" description="Helical" evidence="1">
    <location>
        <begin position="86"/>
        <end position="102"/>
    </location>
</feature>
<evidence type="ECO:0000313" key="3">
    <source>
        <dbReference type="EMBL" id="RUO60404.1"/>
    </source>
</evidence>
<keyword evidence="1" id="KW-1133">Transmembrane helix</keyword>
<accession>A0A432YHI7</accession>
<feature type="domain" description="Potassium channel" evidence="2">
    <location>
        <begin position="55"/>
        <end position="130"/>
    </location>
</feature>
<comment type="caution">
    <text evidence="3">The sequence shown here is derived from an EMBL/GenBank/DDBJ whole genome shotgun (WGS) entry which is preliminary data.</text>
</comment>
<proteinExistence type="predicted"/>
<dbReference type="Pfam" id="PF07885">
    <property type="entry name" value="Ion_trans_2"/>
    <property type="match status" value="1"/>
</dbReference>
<gene>
    <name evidence="3" type="ORF">CWI73_11980</name>
</gene>
<keyword evidence="1" id="KW-0812">Transmembrane</keyword>
<feature type="transmembrane region" description="Helical" evidence="1">
    <location>
        <begin position="41"/>
        <end position="65"/>
    </location>
</feature>
<evidence type="ECO:0000313" key="4">
    <source>
        <dbReference type="Proteomes" id="UP000288361"/>
    </source>
</evidence>
<dbReference type="Proteomes" id="UP000288361">
    <property type="component" value="Unassembled WGS sequence"/>
</dbReference>
<protein>
    <submittedName>
        <fullName evidence="3">Ion transporter</fullName>
    </submittedName>
</protein>
<organism evidence="3 4">
    <name type="scientific">Idiomarina piscisalsi</name>
    <dbReference type="NCBI Taxonomy" id="1096243"/>
    <lineage>
        <taxon>Bacteria</taxon>
        <taxon>Pseudomonadati</taxon>
        <taxon>Pseudomonadota</taxon>
        <taxon>Gammaproteobacteria</taxon>
        <taxon>Alteromonadales</taxon>
        <taxon>Idiomarinaceae</taxon>
        <taxon>Idiomarina</taxon>
    </lineage>
</organism>
<name>A0A432YHI7_9GAMM</name>
<keyword evidence="1" id="KW-0472">Membrane</keyword>
<dbReference type="RefSeq" id="WP_126753001.1">
    <property type="nucleotide sequence ID" value="NZ_JBHUMT010000016.1"/>
</dbReference>
<sequence>MLLSFICNALIVGLAVVFHYEALNRIGWLISHLHMFSQIRLMFGVVLAIIAHTAEVAIFAVGYYAMHHHANFGYLTGNFDGSFLDALYFSFTVFTTVGFGDIEPVGMLRFLTGVEGLTGLVLITWTASFLYVEMQRYWRR</sequence>
<dbReference type="Gene3D" id="1.10.287.70">
    <property type="match status" value="1"/>
</dbReference>
<dbReference type="InterPro" id="IPR013099">
    <property type="entry name" value="K_chnl_dom"/>
</dbReference>
<dbReference type="AlphaFoldDB" id="A0A432YHI7"/>
<reference evidence="3 4" key="1">
    <citation type="journal article" date="2011" name="Front. Microbiol.">
        <title>Genomic signatures of strain selection and enhancement in Bacillus atrophaeus var. globigii, a historical biowarfare simulant.</title>
        <authorList>
            <person name="Gibbons H.S."/>
            <person name="Broomall S.M."/>
            <person name="McNew L.A."/>
            <person name="Daligault H."/>
            <person name="Chapman C."/>
            <person name="Bruce D."/>
            <person name="Karavis M."/>
            <person name="Krepps M."/>
            <person name="McGregor P.A."/>
            <person name="Hong C."/>
            <person name="Park K.H."/>
            <person name="Akmal A."/>
            <person name="Feldman A."/>
            <person name="Lin J.S."/>
            <person name="Chang W.E."/>
            <person name="Higgs B.W."/>
            <person name="Demirev P."/>
            <person name="Lindquist J."/>
            <person name="Liem A."/>
            <person name="Fochler E."/>
            <person name="Read T.D."/>
            <person name="Tapia R."/>
            <person name="Johnson S."/>
            <person name="Bishop-Lilly K.A."/>
            <person name="Detter C."/>
            <person name="Han C."/>
            <person name="Sozhamannan S."/>
            <person name="Rosenzweig C.N."/>
            <person name="Skowronski E.W."/>
        </authorList>
    </citation>
    <scope>NUCLEOTIDE SEQUENCE [LARGE SCALE GENOMIC DNA]</scope>
    <source>
        <strain evidence="3 4">TPS4-2</strain>
    </source>
</reference>
<evidence type="ECO:0000259" key="2">
    <source>
        <dbReference type="Pfam" id="PF07885"/>
    </source>
</evidence>
<feature type="transmembrane region" description="Helical" evidence="1">
    <location>
        <begin position="108"/>
        <end position="132"/>
    </location>
</feature>
<dbReference type="SUPFAM" id="SSF81324">
    <property type="entry name" value="Voltage-gated potassium channels"/>
    <property type="match status" value="1"/>
</dbReference>
<dbReference type="EMBL" id="PIQA01000016">
    <property type="protein sequence ID" value="RUO60404.1"/>
    <property type="molecule type" value="Genomic_DNA"/>
</dbReference>
<evidence type="ECO:0000256" key="1">
    <source>
        <dbReference type="SAM" id="Phobius"/>
    </source>
</evidence>